<feature type="transmembrane region" description="Helical" evidence="1">
    <location>
        <begin position="124"/>
        <end position="144"/>
    </location>
</feature>
<evidence type="ECO:0000313" key="3">
    <source>
        <dbReference type="Proteomes" id="UP001156666"/>
    </source>
</evidence>
<comment type="caution">
    <text evidence="2">The sequence shown here is derived from an EMBL/GenBank/DDBJ whole genome shotgun (WGS) entry which is preliminary data.</text>
</comment>
<organism evidence="2 3">
    <name type="scientific">Portibacter lacus</name>
    <dbReference type="NCBI Taxonomy" id="1099794"/>
    <lineage>
        <taxon>Bacteria</taxon>
        <taxon>Pseudomonadati</taxon>
        <taxon>Bacteroidota</taxon>
        <taxon>Saprospiria</taxon>
        <taxon>Saprospirales</taxon>
        <taxon>Haliscomenobacteraceae</taxon>
        <taxon>Portibacter</taxon>
    </lineage>
</organism>
<feature type="transmembrane region" description="Helical" evidence="1">
    <location>
        <begin position="12"/>
        <end position="30"/>
    </location>
</feature>
<dbReference type="RefSeq" id="WP_235291322.1">
    <property type="nucleotide sequence ID" value="NZ_BSOH01000014.1"/>
</dbReference>
<dbReference type="EMBL" id="BSOH01000014">
    <property type="protein sequence ID" value="GLR17653.1"/>
    <property type="molecule type" value="Genomic_DNA"/>
</dbReference>
<name>A0AA37WE82_9BACT</name>
<keyword evidence="1" id="KW-1133">Transmembrane helix</keyword>
<keyword evidence="3" id="KW-1185">Reference proteome</keyword>
<reference evidence="2" key="1">
    <citation type="journal article" date="2014" name="Int. J. Syst. Evol. Microbiol.">
        <title>Complete genome sequence of Corynebacterium casei LMG S-19264T (=DSM 44701T), isolated from a smear-ripened cheese.</title>
        <authorList>
            <consortium name="US DOE Joint Genome Institute (JGI-PGF)"/>
            <person name="Walter F."/>
            <person name="Albersmeier A."/>
            <person name="Kalinowski J."/>
            <person name="Ruckert C."/>
        </authorList>
    </citation>
    <scope>NUCLEOTIDE SEQUENCE</scope>
    <source>
        <strain evidence="2">NBRC 108769</strain>
    </source>
</reference>
<keyword evidence="1" id="KW-0472">Membrane</keyword>
<keyword evidence="1" id="KW-0812">Transmembrane</keyword>
<dbReference type="Proteomes" id="UP001156666">
    <property type="component" value="Unassembled WGS sequence"/>
</dbReference>
<evidence type="ECO:0000313" key="2">
    <source>
        <dbReference type="EMBL" id="GLR17653.1"/>
    </source>
</evidence>
<accession>A0AA37WE82</accession>
<dbReference type="AlphaFoldDB" id="A0AA37WE82"/>
<gene>
    <name evidence="2" type="ORF">GCM10007940_22680</name>
</gene>
<feature type="transmembrane region" description="Helical" evidence="1">
    <location>
        <begin position="36"/>
        <end position="57"/>
    </location>
</feature>
<evidence type="ECO:0000256" key="1">
    <source>
        <dbReference type="SAM" id="Phobius"/>
    </source>
</evidence>
<feature type="transmembrane region" description="Helical" evidence="1">
    <location>
        <begin position="69"/>
        <end position="86"/>
    </location>
</feature>
<reference evidence="2" key="2">
    <citation type="submission" date="2023-01" db="EMBL/GenBank/DDBJ databases">
        <title>Draft genome sequence of Portibacter lacus strain NBRC 108769.</title>
        <authorList>
            <person name="Sun Q."/>
            <person name="Mori K."/>
        </authorList>
    </citation>
    <scope>NUCLEOTIDE SEQUENCE</scope>
    <source>
        <strain evidence="2">NBRC 108769</strain>
    </source>
</reference>
<sequence>MGLKKIAWQIELVSLIITGVLVAIVLVPIFKNVPNFQYLTYNVVAIATFFTLIRYIFLLRYTPFARFAPLKIIFVFLAIPLFIYLMDGLSEFQNQLDEEGTYSMVSHLTTSKQIPLSKYIRSEMIFFGVGALITTFILPFRMIISIWRVRNRNTI</sequence>
<protein>
    <submittedName>
        <fullName evidence="2">Uncharacterized protein</fullName>
    </submittedName>
</protein>
<proteinExistence type="predicted"/>